<dbReference type="GO" id="GO:0005525">
    <property type="term" value="F:GTP binding"/>
    <property type="evidence" value="ECO:0007669"/>
    <property type="project" value="UniProtKB-KW"/>
</dbReference>
<dbReference type="Gene3D" id="3.30.300.20">
    <property type="match status" value="1"/>
</dbReference>
<accession>F2UGI9</accession>
<proteinExistence type="inferred from homology"/>
<dbReference type="PROSITE" id="PS50823">
    <property type="entry name" value="KH_TYPE_2"/>
    <property type="match status" value="1"/>
</dbReference>
<dbReference type="GeneID" id="16072221"/>
<gene>
    <name evidence="7" type="ORF">PTSG_07853</name>
</gene>
<feature type="region of interest" description="Disordered" evidence="5">
    <location>
        <begin position="44"/>
        <end position="66"/>
    </location>
</feature>
<dbReference type="FunCoup" id="F2UGI9">
    <property type="interactions" value="1517"/>
</dbReference>
<name>F2UGI9_SALR5</name>
<reference evidence="7" key="1">
    <citation type="submission" date="2009-08" db="EMBL/GenBank/DDBJ databases">
        <title>Annotation of Salpingoeca rosetta.</title>
        <authorList>
            <consortium name="The Broad Institute Genome Sequencing Platform"/>
            <person name="Russ C."/>
            <person name="Cuomo C."/>
            <person name="Burger G."/>
            <person name="Gray M.W."/>
            <person name="Holland P.W.H."/>
            <person name="King N."/>
            <person name="Lang F.B.F."/>
            <person name="Roger A.J."/>
            <person name="Ruiz-Trillo I."/>
            <person name="Young S.K."/>
            <person name="Zeng Q."/>
            <person name="Gargeya S."/>
            <person name="Alvarado L."/>
            <person name="Berlin A."/>
            <person name="Chapman S.B."/>
            <person name="Chen Z."/>
            <person name="Freedman E."/>
            <person name="Gellesch M."/>
            <person name="Goldberg J."/>
            <person name="Griggs A."/>
            <person name="Gujja S."/>
            <person name="Heilman E."/>
            <person name="Heiman D."/>
            <person name="Howarth C."/>
            <person name="Mehta T."/>
            <person name="Neiman D."/>
            <person name="Pearson M."/>
            <person name="Roberts A."/>
            <person name="Saif S."/>
            <person name="Shea T."/>
            <person name="Shenoy N."/>
            <person name="Sisk P."/>
            <person name="Stolte C."/>
            <person name="Sykes S."/>
            <person name="White J."/>
            <person name="Yandava C."/>
            <person name="Haas B."/>
            <person name="Nusbaum C."/>
            <person name="Birren B."/>
        </authorList>
    </citation>
    <scope>NUCLEOTIDE SEQUENCE [LARGE SCALE GENOMIC DNA]</scope>
    <source>
        <strain evidence="7">ATCC 50818</strain>
    </source>
</reference>
<dbReference type="OMA" id="WAEVDVI"/>
<feature type="domain" description="KH type-2" evidence="6">
    <location>
        <begin position="331"/>
        <end position="406"/>
    </location>
</feature>
<dbReference type="InterPro" id="IPR005662">
    <property type="entry name" value="GTPase_Era-like"/>
</dbReference>
<dbReference type="PRINTS" id="PR00326">
    <property type="entry name" value="GTP1OBG"/>
</dbReference>
<sequence>MLPCRHTLASCATAKSKAGWVSTLLGRAGSGAGRGAVRSSLRTCARSASSDKGGGIDGVGGTRERHNQPEQLSCHVAVVGSPNVGKSTLANAIVGAKVAAVSPRAHTTRREVHCIWTHDNTQVVLSDTPGLVSHQLARKLRTPRSLLIDPRNAIFDSDIVAAVVDDTTVLDERRWHALRSPQRFLNTIGTSLDRALTGKRAFLVINKVDCVPQQQQLDAFVAFVQQHARARSHTANHGADSDCHGSRGAGVSIDQKGAICSADAEEDGSGVVFERIFPVSALDPATLGDLKEYLQAQALPKPWQYDSGQVTSHSFPELLLEIVREQMFLRYKQEIPYVLQHNLDSYEVDEDGVLRIYWTISTEQRSQKPIVIGKKGASIREAATAIQDTLGSQLGMPVIMNIRVMSRGNKSR</sequence>
<dbReference type="RefSeq" id="XP_004991660.1">
    <property type="nucleotide sequence ID" value="XM_004991603.1"/>
</dbReference>
<dbReference type="KEGG" id="sre:PTSG_07853"/>
<keyword evidence="1" id="KW-0547">Nucleotide-binding</keyword>
<dbReference type="Proteomes" id="UP000007799">
    <property type="component" value="Unassembled WGS sequence"/>
</dbReference>
<dbReference type="SUPFAM" id="SSF52540">
    <property type="entry name" value="P-loop containing nucleoside triphosphate hydrolases"/>
    <property type="match status" value="1"/>
</dbReference>
<evidence type="ECO:0000256" key="1">
    <source>
        <dbReference type="ARBA" id="ARBA00022741"/>
    </source>
</evidence>
<dbReference type="STRING" id="946362.F2UGI9"/>
<dbReference type="CDD" id="cd04163">
    <property type="entry name" value="Era"/>
    <property type="match status" value="1"/>
</dbReference>
<organism evidence="8">
    <name type="scientific">Salpingoeca rosetta (strain ATCC 50818 / BSB-021)</name>
    <dbReference type="NCBI Taxonomy" id="946362"/>
    <lineage>
        <taxon>Eukaryota</taxon>
        <taxon>Choanoflagellata</taxon>
        <taxon>Craspedida</taxon>
        <taxon>Salpingoecidae</taxon>
        <taxon>Salpingoeca</taxon>
    </lineage>
</organism>
<dbReference type="eggNOG" id="KOG1423">
    <property type="taxonomic scope" value="Eukaryota"/>
</dbReference>
<dbReference type="EMBL" id="GL832973">
    <property type="protein sequence ID" value="EGD75739.1"/>
    <property type="molecule type" value="Genomic_DNA"/>
</dbReference>
<keyword evidence="2 4" id="KW-0694">RNA-binding</keyword>
<dbReference type="GO" id="GO:0043024">
    <property type="term" value="F:ribosomal small subunit binding"/>
    <property type="evidence" value="ECO:0007669"/>
    <property type="project" value="TreeGrafter"/>
</dbReference>
<dbReference type="AlphaFoldDB" id="F2UGI9"/>
<dbReference type="InterPro" id="IPR030388">
    <property type="entry name" value="G_ERA_dom"/>
</dbReference>
<dbReference type="Pfam" id="PF01926">
    <property type="entry name" value="MMR_HSR1"/>
    <property type="match status" value="1"/>
</dbReference>
<evidence type="ECO:0000259" key="6">
    <source>
        <dbReference type="PROSITE" id="PS50823"/>
    </source>
</evidence>
<dbReference type="GO" id="GO:0019843">
    <property type="term" value="F:rRNA binding"/>
    <property type="evidence" value="ECO:0007669"/>
    <property type="project" value="TreeGrafter"/>
</dbReference>
<evidence type="ECO:0000256" key="3">
    <source>
        <dbReference type="ARBA" id="ARBA00023134"/>
    </source>
</evidence>
<dbReference type="SUPFAM" id="SSF54814">
    <property type="entry name" value="Prokaryotic type KH domain (KH-domain type II)"/>
    <property type="match status" value="1"/>
</dbReference>
<dbReference type="PANTHER" id="PTHR42698:SF1">
    <property type="entry name" value="GTPASE ERA, MITOCHONDRIAL"/>
    <property type="match status" value="1"/>
</dbReference>
<dbReference type="Pfam" id="PF07650">
    <property type="entry name" value="KH_2"/>
    <property type="match status" value="1"/>
</dbReference>
<dbReference type="InterPro" id="IPR015946">
    <property type="entry name" value="KH_dom-like_a/b"/>
</dbReference>
<dbReference type="InterPro" id="IPR004044">
    <property type="entry name" value="KH_dom_type_2"/>
</dbReference>
<dbReference type="OrthoDB" id="8954335at2759"/>
<evidence type="ECO:0000313" key="8">
    <source>
        <dbReference type="Proteomes" id="UP000007799"/>
    </source>
</evidence>
<dbReference type="InParanoid" id="F2UGI9"/>
<keyword evidence="8" id="KW-1185">Reference proteome</keyword>
<dbReference type="InterPro" id="IPR027417">
    <property type="entry name" value="P-loop_NTPase"/>
</dbReference>
<evidence type="ECO:0000313" key="7">
    <source>
        <dbReference type="EMBL" id="EGD75739.1"/>
    </source>
</evidence>
<dbReference type="PANTHER" id="PTHR42698">
    <property type="entry name" value="GTPASE ERA"/>
    <property type="match status" value="1"/>
</dbReference>
<dbReference type="InterPro" id="IPR009019">
    <property type="entry name" value="KH_sf_prok-type"/>
</dbReference>
<keyword evidence="3" id="KW-0342">GTP-binding</keyword>
<dbReference type="GO" id="GO:0000028">
    <property type="term" value="P:ribosomal small subunit assembly"/>
    <property type="evidence" value="ECO:0007669"/>
    <property type="project" value="TreeGrafter"/>
</dbReference>
<dbReference type="HAMAP" id="MF_00367">
    <property type="entry name" value="GTPase_Era"/>
    <property type="match status" value="1"/>
</dbReference>
<evidence type="ECO:0000256" key="2">
    <source>
        <dbReference type="ARBA" id="ARBA00022884"/>
    </source>
</evidence>
<protein>
    <recommendedName>
        <fullName evidence="6">KH type-2 domain-containing protein</fullName>
    </recommendedName>
</protein>
<dbReference type="CDD" id="cd22534">
    <property type="entry name" value="KH-II_Era"/>
    <property type="match status" value="1"/>
</dbReference>
<dbReference type="InterPro" id="IPR006073">
    <property type="entry name" value="GTP-bd"/>
</dbReference>
<evidence type="ECO:0000256" key="4">
    <source>
        <dbReference type="PROSITE-ProRule" id="PRU00118"/>
    </source>
</evidence>
<feature type="compositionally biased region" description="Gly residues" evidence="5">
    <location>
        <begin position="52"/>
        <end position="61"/>
    </location>
</feature>
<evidence type="ECO:0000256" key="5">
    <source>
        <dbReference type="SAM" id="MobiDB-lite"/>
    </source>
</evidence>
<dbReference type="Gene3D" id="3.40.50.300">
    <property type="entry name" value="P-loop containing nucleotide triphosphate hydrolases"/>
    <property type="match status" value="1"/>
</dbReference>